<protein>
    <submittedName>
        <fullName evidence="1">Uncharacterized protein</fullName>
    </submittedName>
</protein>
<sequence>MNRAGRGRPLRFVGLIGLGWVGLRCVLLWPPPVNTGPIAAYRMPGSGALVARPLAPPRVRPPARAALVRLPTRRASPHPAADERRPRLSILAPDAVLPSPTSETQGAGAASAPEAVQAFPGQRLDPPAGAGPRRWSGSAWFALRPGQGIGAAPAAGQLGGSQYGVRVVRALDRRGRLAAVGRIAGPLRGQGAEVALGFEWRPAGIPVRIAVEERFGLDGIQGGPGLGAVAGLYRERAAFRLEAYGQAGAILRVRLEPYADGALRLTRTIAAGRATALAVGIGSWGAAQRGVQRLDIGPTLVTSVPIGALQTRIALDWRQRIAGNARPGSGVALTLGSDF</sequence>
<dbReference type="AlphaFoldDB" id="A0A7X5XV33"/>
<name>A0A7X5XV33_9SPHN</name>
<organism evidence="1 2">
    <name type="scientific">Sphingomonas trueperi</name>
    <dbReference type="NCBI Taxonomy" id="53317"/>
    <lineage>
        <taxon>Bacteria</taxon>
        <taxon>Pseudomonadati</taxon>
        <taxon>Pseudomonadota</taxon>
        <taxon>Alphaproteobacteria</taxon>
        <taxon>Sphingomonadales</taxon>
        <taxon>Sphingomonadaceae</taxon>
        <taxon>Sphingomonas</taxon>
    </lineage>
</organism>
<reference evidence="1 2" key="1">
    <citation type="submission" date="2020-03" db="EMBL/GenBank/DDBJ databases">
        <title>Genomic Encyclopedia of Type Strains, Phase IV (KMG-IV): sequencing the most valuable type-strain genomes for metagenomic binning, comparative biology and taxonomic classification.</title>
        <authorList>
            <person name="Goeker M."/>
        </authorList>
    </citation>
    <scope>NUCLEOTIDE SEQUENCE [LARGE SCALE GENOMIC DNA]</scope>
    <source>
        <strain evidence="1 2">DSM 7225</strain>
    </source>
</reference>
<accession>A0A7X5XV33</accession>
<dbReference type="EMBL" id="JAATJB010000001">
    <property type="protein sequence ID" value="NJB95903.1"/>
    <property type="molecule type" value="Genomic_DNA"/>
</dbReference>
<comment type="caution">
    <text evidence="1">The sequence shown here is derived from an EMBL/GenBank/DDBJ whole genome shotgun (WGS) entry which is preliminary data.</text>
</comment>
<evidence type="ECO:0000313" key="2">
    <source>
        <dbReference type="Proteomes" id="UP000531251"/>
    </source>
</evidence>
<gene>
    <name evidence="1" type="ORF">GGR89_000195</name>
</gene>
<proteinExistence type="predicted"/>
<evidence type="ECO:0000313" key="1">
    <source>
        <dbReference type="EMBL" id="NJB95903.1"/>
    </source>
</evidence>
<dbReference type="Proteomes" id="UP000531251">
    <property type="component" value="Unassembled WGS sequence"/>
</dbReference>
<dbReference type="RefSeq" id="WP_241217937.1">
    <property type="nucleotide sequence ID" value="NZ_BAAADY010000008.1"/>
</dbReference>
<keyword evidence="2" id="KW-1185">Reference proteome</keyword>